<dbReference type="Gene3D" id="3.30.70.270">
    <property type="match status" value="1"/>
</dbReference>
<dbReference type="InterPro" id="IPR052155">
    <property type="entry name" value="Biofilm_reg_signaling"/>
</dbReference>
<dbReference type="Proteomes" id="UP000184346">
    <property type="component" value="Unassembled WGS sequence"/>
</dbReference>
<dbReference type="AlphaFoldDB" id="A0A1M5BME5"/>
<dbReference type="SMART" id="SM00091">
    <property type="entry name" value="PAS"/>
    <property type="match status" value="1"/>
</dbReference>
<evidence type="ECO:0000259" key="2">
    <source>
        <dbReference type="PROSITE" id="PS50112"/>
    </source>
</evidence>
<dbReference type="OrthoDB" id="9787514at2"/>
<reference evidence="5 6" key="1">
    <citation type="submission" date="2016-11" db="EMBL/GenBank/DDBJ databases">
        <authorList>
            <person name="Jaros S."/>
            <person name="Januszkiewicz K."/>
            <person name="Wedrychowicz H."/>
        </authorList>
    </citation>
    <scope>NUCLEOTIDE SEQUENCE [LARGE SCALE GENOMIC DNA]</scope>
    <source>
        <strain evidence="5 6">DSM 19980</strain>
    </source>
</reference>
<dbReference type="SMART" id="SM00267">
    <property type="entry name" value="GGDEF"/>
    <property type="match status" value="1"/>
</dbReference>
<dbReference type="Pfam" id="PF08447">
    <property type="entry name" value="PAS_3"/>
    <property type="match status" value="1"/>
</dbReference>
<feature type="domain" description="GGDEF" evidence="4">
    <location>
        <begin position="233"/>
        <end position="366"/>
    </location>
</feature>
<name>A0A1M5BME5_9GAMM</name>
<dbReference type="PROSITE" id="PS50883">
    <property type="entry name" value="EAL"/>
    <property type="match status" value="1"/>
</dbReference>
<proteinExistence type="predicted"/>
<dbReference type="NCBIfam" id="TIGR00229">
    <property type="entry name" value="sensory_box"/>
    <property type="match status" value="1"/>
</dbReference>
<dbReference type="PANTHER" id="PTHR44757">
    <property type="entry name" value="DIGUANYLATE CYCLASE DGCP"/>
    <property type="match status" value="1"/>
</dbReference>
<dbReference type="SMART" id="SM00052">
    <property type="entry name" value="EAL"/>
    <property type="match status" value="1"/>
</dbReference>
<dbReference type="Gene3D" id="3.20.20.450">
    <property type="entry name" value="EAL domain"/>
    <property type="match status" value="1"/>
</dbReference>
<feature type="transmembrane region" description="Helical" evidence="1">
    <location>
        <begin position="7"/>
        <end position="27"/>
    </location>
</feature>
<keyword evidence="1" id="KW-1133">Transmembrane helix</keyword>
<dbReference type="InterPro" id="IPR035919">
    <property type="entry name" value="EAL_sf"/>
</dbReference>
<accession>A0A1M5BME5</accession>
<evidence type="ECO:0000313" key="5">
    <source>
        <dbReference type="EMBL" id="SHF43560.1"/>
    </source>
</evidence>
<dbReference type="CDD" id="cd00130">
    <property type="entry name" value="PAS"/>
    <property type="match status" value="1"/>
</dbReference>
<keyword evidence="1" id="KW-0472">Membrane</keyword>
<dbReference type="SUPFAM" id="SSF141868">
    <property type="entry name" value="EAL domain-like"/>
    <property type="match status" value="1"/>
</dbReference>
<dbReference type="CDD" id="cd01949">
    <property type="entry name" value="GGDEF"/>
    <property type="match status" value="1"/>
</dbReference>
<gene>
    <name evidence="5" type="ORF">SAMN02745148_02643</name>
</gene>
<keyword evidence="6" id="KW-1185">Reference proteome</keyword>
<dbReference type="PANTHER" id="PTHR44757:SF2">
    <property type="entry name" value="BIOFILM ARCHITECTURE MAINTENANCE PROTEIN MBAA"/>
    <property type="match status" value="1"/>
</dbReference>
<dbReference type="InterPro" id="IPR043128">
    <property type="entry name" value="Rev_trsase/Diguanyl_cyclase"/>
</dbReference>
<organism evidence="5 6">
    <name type="scientific">Modicisalibacter ilicicola DSM 19980</name>
    <dbReference type="NCBI Taxonomy" id="1121942"/>
    <lineage>
        <taxon>Bacteria</taxon>
        <taxon>Pseudomonadati</taxon>
        <taxon>Pseudomonadota</taxon>
        <taxon>Gammaproteobacteria</taxon>
        <taxon>Oceanospirillales</taxon>
        <taxon>Halomonadaceae</taxon>
        <taxon>Modicisalibacter</taxon>
    </lineage>
</organism>
<dbReference type="SUPFAM" id="SSF55073">
    <property type="entry name" value="Nucleotide cyclase"/>
    <property type="match status" value="1"/>
</dbReference>
<evidence type="ECO:0000256" key="1">
    <source>
        <dbReference type="SAM" id="Phobius"/>
    </source>
</evidence>
<dbReference type="InterPro" id="IPR001633">
    <property type="entry name" value="EAL_dom"/>
</dbReference>
<feature type="domain" description="EAL" evidence="3">
    <location>
        <begin position="375"/>
        <end position="629"/>
    </location>
</feature>
<dbReference type="STRING" id="1121942.SAMN02745148_02643"/>
<dbReference type="InterPro" id="IPR000014">
    <property type="entry name" value="PAS"/>
</dbReference>
<dbReference type="Pfam" id="PF00990">
    <property type="entry name" value="GGDEF"/>
    <property type="match status" value="1"/>
</dbReference>
<dbReference type="InterPro" id="IPR013655">
    <property type="entry name" value="PAS_fold_3"/>
</dbReference>
<evidence type="ECO:0000313" key="6">
    <source>
        <dbReference type="Proteomes" id="UP000184346"/>
    </source>
</evidence>
<evidence type="ECO:0000259" key="3">
    <source>
        <dbReference type="PROSITE" id="PS50883"/>
    </source>
</evidence>
<dbReference type="Pfam" id="PF00563">
    <property type="entry name" value="EAL"/>
    <property type="match status" value="1"/>
</dbReference>
<sequence>MSDSGNIRYPVSALLASATGASFLAIFFLDPPWWVLGLPAILLAALAASGRPGQPGKALRIESDIEQVKYRHRESEQRFRALLESLPKVAVQGYDKDRRVIYWNEASCRLYGYTRGEATGRLLEELLIPDGMKEHVIAAHRAWVEEGKEITASELELKHKSGAPVAVFSHHVMLGEHTSNPLMFCVDVDLSDQKQAQRELDFVMRFDALTGLPNRQSFEADLATCLDQSPRGDQLAVIFIGIDRFAEINDAHGYTSADEVLTLIAHRLRRCQRGNDLLARFGGDEFVMALPALKSSNDVLAQVEGIHQALSQPLMLREEELYVTSSAGISLFPDNGTTASELIHNAVVAKNRAKLGGRDNDHFFDERFHRDVQRRHELTRRLRNALRHDEFVLHYQPQVAARSGRIESFETLLRWFPEEGPAVSTAELIEVAEYSELIHPLGDWIMLAACRQQASWKARGLGGRRIDINLSGKQLAQEGVLQRLEAHMADHGLTAQDIGIELTENVLIQASDRILAGLNRLYHKGMKIALDDFGTGYSSLSYLKQLPVTSIKIDRTFVRDAPSEPRDRAIMEATVFIGHRLGLEVVAEGVENEAQLELVQEMGCDLVQGYHFFKPMSSHEAGELIALPAASGTVPIH</sequence>
<dbReference type="PROSITE" id="PS50887">
    <property type="entry name" value="GGDEF"/>
    <property type="match status" value="1"/>
</dbReference>
<dbReference type="NCBIfam" id="TIGR00254">
    <property type="entry name" value="GGDEF"/>
    <property type="match status" value="1"/>
</dbReference>
<dbReference type="InterPro" id="IPR035965">
    <property type="entry name" value="PAS-like_dom_sf"/>
</dbReference>
<keyword evidence="1" id="KW-0812">Transmembrane</keyword>
<dbReference type="RefSeq" id="WP_084671567.1">
    <property type="nucleotide sequence ID" value="NZ_FQUJ01000011.1"/>
</dbReference>
<dbReference type="SUPFAM" id="SSF55785">
    <property type="entry name" value="PYP-like sensor domain (PAS domain)"/>
    <property type="match status" value="1"/>
</dbReference>
<feature type="domain" description="PAS" evidence="2">
    <location>
        <begin position="75"/>
        <end position="130"/>
    </location>
</feature>
<dbReference type="EMBL" id="FQUJ01000011">
    <property type="protein sequence ID" value="SHF43560.1"/>
    <property type="molecule type" value="Genomic_DNA"/>
</dbReference>
<dbReference type="PROSITE" id="PS50112">
    <property type="entry name" value="PAS"/>
    <property type="match status" value="1"/>
</dbReference>
<dbReference type="InterPro" id="IPR029787">
    <property type="entry name" value="Nucleotide_cyclase"/>
</dbReference>
<protein>
    <submittedName>
        <fullName evidence="5">PAS domain S-box-containing protein/diguanylate cyclase (GGDEF) domain-containing protein</fullName>
    </submittedName>
</protein>
<dbReference type="Gene3D" id="3.30.450.20">
    <property type="entry name" value="PAS domain"/>
    <property type="match status" value="1"/>
</dbReference>
<dbReference type="InterPro" id="IPR000160">
    <property type="entry name" value="GGDEF_dom"/>
</dbReference>
<evidence type="ECO:0000259" key="4">
    <source>
        <dbReference type="PROSITE" id="PS50887"/>
    </source>
</evidence>
<dbReference type="CDD" id="cd01948">
    <property type="entry name" value="EAL"/>
    <property type="match status" value="1"/>
</dbReference>